<evidence type="ECO:0000313" key="3">
    <source>
        <dbReference type="Proteomes" id="UP000325787"/>
    </source>
</evidence>
<feature type="compositionally biased region" description="Basic and acidic residues" evidence="1">
    <location>
        <begin position="70"/>
        <end position="80"/>
    </location>
</feature>
<evidence type="ECO:0000313" key="2">
    <source>
        <dbReference type="EMBL" id="QFZ20642.1"/>
    </source>
</evidence>
<dbReference type="KEGG" id="ssyi:EKG83_27435"/>
<keyword evidence="3" id="KW-1185">Reference proteome</keyword>
<gene>
    <name evidence="2" type="ORF">EKG83_27435</name>
</gene>
<dbReference type="RefSeq" id="WP_153278477.1">
    <property type="nucleotide sequence ID" value="NZ_CP034550.1"/>
</dbReference>
<organism evidence="2 3">
    <name type="scientific">Saccharothrix syringae</name>
    <name type="common">Nocardiopsis syringae</name>
    <dbReference type="NCBI Taxonomy" id="103733"/>
    <lineage>
        <taxon>Bacteria</taxon>
        <taxon>Bacillati</taxon>
        <taxon>Actinomycetota</taxon>
        <taxon>Actinomycetes</taxon>
        <taxon>Pseudonocardiales</taxon>
        <taxon>Pseudonocardiaceae</taxon>
        <taxon>Saccharothrix</taxon>
    </lineage>
</organism>
<accession>A0A5Q0H4H3</accession>
<dbReference type="OrthoDB" id="5379188at2"/>
<proteinExistence type="predicted"/>
<sequence>MTSPKPRADRAGEPGTLYPAMLAALSTAGNGQWIAPGRPVPVVLKPQPGAYKKNNQIAHIPGGKSGTARCRPDMVASERD</sequence>
<feature type="region of interest" description="Disordered" evidence="1">
    <location>
        <begin position="53"/>
        <end position="80"/>
    </location>
</feature>
<dbReference type="AlphaFoldDB" id="A0A5Q0H4H3"/>
<evidence type="ECO:0000256" key="1">
    <source>
        <dbReference type="SAM" id="MobiDB-lite"/>
    </source>
</evidence>
<dbReference type="Proteomes" id="UP000325787">
    <property type="component" value="Chromosome"/>
</dbReference>
<name>A0A5Q0H4H3_SACSY</name>
<protein>
    <submittedName>
        <fullName evidence="2">Uncharacterized protein</fullName>
    </submittedName>
</protein>
<dbReference type="EMBL" id="CP034550">
    <property type="protein sequence ID" value="QFZ20642.1"/>
    <property type="molecule type" value="Genomic_DNA"/>
</dbReference>
<reference evidence="3" key="1">
    <citation type="journal article" date="2021" name="Curr. Microbiol.">
        <title>Complete genome of nocamycin-producing strain Saccharothrix syringae NRRL B-16468 reveals the biosynthetic potential for secondary metabolites.</title>
        <authorList>
            <person name="Mo X."/>
            <person name="Yang S."/>
        </authorList>
    </citation>
    <scope>NUCLEOTIDE SEQUENCE [LARGE SCALE GENOMIC DNA]</scope>
    <source>
        <strain evidence="3">ATCC 51364 / DSM 43886 / JCM 6844 / KCTC 9398 / NBRC 14523 / NRRL B-16468 / INA 2240</strain>
    </source>
</reference>